<dbReference type="AlphaFoldDB" id="A0A9D5B021"/>
<feature type="chain" id="PRO_5039008215" evidence="1">
    <location>
        <begin position="23"/>
        <end position="73"/>
    </location>
</feature>
<gene>
    <name evidence="2" type="ORF">KIW84_030833</name>
</gene>
<evidence type="ECO:0000256" key="1">
    <source>
        <dbReference type="SAM" id="SignalP"/>
    </source>
</evidence>
<dbReference type="Proteomes" id="UP001058974">
    <property type="component" value="Chromosome 3"/>
</dbReference>
<proteinExistence type="predicted"/>
<protein>
    <submittedName>
        <fullName evidence="2">Uncharacterized protein</fullName>
    </submittedName>
</protein>
<name>A0A9D5B021_PEA</name>
<feature type="signal peptide" evidence="1">
    <location>
        <begin position="1"/>
        <end position="22"/>
    </location>
</feature>
<dbReference type="EMBL" id="JAMSHJ010000003">
    <property type="protein sequence ID" value="KAI5424794.1"/>
    <property type="molecule type" value="Genomic_DNA"/>
</dbReference>
<keyword evidence="1" id="KW-0732">Signal</keyword>
<comment type="caution">
    <text evidence="2">The sequence shown here is derived from an EMBL/GenBank/DDBJ whole genome shotgun (WGS) entry which is preliminary data.</text>
</comment>
<evidence type="ECO:0000313" key="3">
    <source>
        <dbReference type="Proteomes" id="UP001058974"/>
    </source>
</evidence>
<dbReference type="Gramene" id="Psat03G0083300-T1">
    <property type="protein sequence ID" value="KAI5424794.1"/>
    <property type="gene ID" value="KIW84_030833"/>
</dbReference>
<evidence type="ECO:0000313" key="2">
    <source>
        <dbReference type="EMBL" id="KAI5424794.1"/>
    </source>
</evidence>
<accession>A0A9D5B021</accession>
<organism evidence="2 3">
    <name type="scientific">Pisum sativum</name>
    <name type="common">Garden pea</name>
    <name type="synonym">Lathyrus oleraceus</name>
    <dbReference type="NCBI Taxonomy" id="3888"/>
    <lineage>
        <taxon>Eukaryota</taxon>
        <taxon>Viridiplantae</taxon>
        <taxon>Streptophyta</taxon>
        <taxon>Embryophyta</taxon>
        <taxon>Tracheophyta</taxon>
        <taxon>Spermatophyta</taxon>
        <taxon>Magnoliopsida</taxon>
        <taxon>eudicotyledons</taxon>
        <taxon>Gunneridae</taxon>
        <taxon>Pentapetalae</taxon>
        <taxon>rosids</taxon>
        <taxon>fabids</taxon>
        <taxon>Fabales</taxon>
        <taxon>Fabaceae</taxon>
        <taxon>Papilionoideae</taxon>
        <taxon>50 kb inversion clade</taxon>
        <taxon>NPAAA clade</taxon>
        <taxon>Hologalegina</taxon>
        <taxon>IRL clade</taxon>
        <taxon>Fabeae</taxon>
        <taxon>Lathyrus</taxon>
    </lineage>
</organism>
<keyword evidence="3" id="KW-1185">Reference proteome</keyword>
<sequence length="73" mass="8047">MDVWVNCVLVLFGFVAAGCGHGMVMNWNAMDYAHGGLLGKCILVDEIKLYGETENDKALDESLCQDSFSEMKL</sequence>
<reference evidence="2 3" key="1">
    <citation type="journal article" date="2022" name="Nat. Genet.">
        <title>Improved pea reference genome and pan-genome highlight genomic features and evolutionary characteristics.</title>
        <authorList>
            <person name="Yang T."/>
            <person name="Liu R."/>
            <person name="Luo Y."/>
            <person name="Hu S."/>
            <person name="Wang D."/>
            <person name="Wang C."/>
            <person name="Pandey M.K."/>
            <person name="Ge S."/>
            <person name="Xu Q."/>
            <person name="Li N."/>
            <person name="Li G."/>
            <person name="Huang Y."/>
            <person name="Saxena R.K."/>
            <person name="Ji Y."/>
            <person name="Li M."/>
            <person name="Yan X."/>
            <person name="He Y."/>
            <person name="Liu Y."/>
            <person name="Wang X."/>
            <person name="Xiang C."/>
            <person name="Varshney R.K."/>
            <person name="Ding H."/>
            <person name="Gao S."/>
            <person name="Zong X."/>
        </authorList>
    </citation>
    <scope>NUCLEOTIDE SEQUENCE [LARGE SCALE GENOMIC DNA]</scope>
    <source>
        <strain evidence="2 3">cv. Zhongwan 6</strain>
    </source>
</reference>